<protein>
    <submittedName>
        <fullName evidence="2">Uncharacterized protein</fullName>
    </submittedName>
</protein>
<dbReference type="Proteomes" id="UP000033187">
    <property type="component" value="Chromosome 1"/>
</dbReference>
<evidence type="ECO:0000256" key="1">
    <source>
        <dbReference type="SAM" id="SignalP"/>
    </source>
</evidence>
<organism evidence="2 3">
    <name type="scientific">Candidatus Filomicrobium marinum</name>
    <dbReference type="NCBI Taxonomy" id="1608628"/>
    <lineage>
        <taxon>Bacteria</taxon>
        <taxon>Pseudomonadati</taxon>
        <taxon>Pseudomonadota</taxon>
        <taxon>Alphaproteobacteria</taxon>
        <taxon>Hyphomicrobiales</taxon>
        <taxon>Hyphomicrobiaceae</taxon>
        <taxon>Filomicrobium</taxon>
    </lineage>
</organism>
<sequence length="121" mass="15193">MRIGVFALALAALFAAAGHITPASAGGEWRGGYERPIVDDRFERPRYRRDRIYVDPYSYYYRPRNYYPYYDAGYWRPAYEMRERRRWYRVPPYYSSWGYPRDYRRAYRRDRGWGWDRRRWR</sequence>
<dbReference type="KEGG" id="fil:BN1229_v1_0423"/>
<dbReference type="KEGG" id="fiy:BN1229_v1_0427"/>
<evidence type="ECO:0000313" key="3">
    <source>
        <dbReference type="Proteomes" id="UP000033187"/>
    </source>
</evidence>
<proteinExistence type="predicted"/>
<feature type="chain" id="PRO_5002306040" evidence="1">
    <location>
        <begin position="26"/>
        <end position="121"/>
    </location>
</feature>
<accession>A0A0D6JAI1</accession>
<reference evidence="3" key="1">
    <citation type="submission" date="2015-02" db="EMBL/GenBank/DDBJ databases">
        <authorList>
            <person name="Chooi Y.-H."/>
        </authorList>
    </citation>
    <scope>NUCLEOTIDE SEQUENCE [LARGE SCALE GENOMIC DNA]</scope>
    <source>
        <strain evidence="3">strain Y</strain>
    </source>
</reference>
<keyword evidence="3" id="KW-1185">Reference proteome</keyword>
<keyword evidence="1" id="KW-0732">Signal</keyword>
<gene>
    <name evidence="2" type="ORF">YBN1229_v1_0427</name>
</gene>
<name>A0A0D6JAI1_9HYPH</name>
<dbReference type="RefSeq" id="WP_052743617.1">
    <property type="nucleotide sequence ID" value="NZ_LN829118.1"/>
</dbReference>
<dbReference type="EMBL" id="LN829119">
    <property type="protein sequence ID" value="CPR15595.1"/>
    <property type="molecule type" value="Genomic_DNA"/>
</dbReference>
<feature type="signal peptide" evidence="1">
    <location>
        <begin position="1"/>
        <end position="25"/>
    </location>
</feature>
<evidence type="ECO:0000313" key="2">
    <source>
        <dbReference type="EMBL" id="CPR15595.1"/>
    </source>
</evidence>
<dbReference type="AlphaFoldDB" id="A0A0D6JAI1"/>